<proteinExistence type="predicted"/>
<evidence type="ECO:0000259" key="6">
    <source>
        <dbReference type="PROSITE" id="PS51007"/>
    </source>
</evidence>
<dbReference type="InterPro" id="IPR013043">
    <property type="entry name" value="DUF1595"/>
</dbReference>
<dbReference type="InterPro" id="IPR011478">
    <property type="entry name" value="DUF1585"/>
</dbReference>
<dbReference type="Pfam" id="PF07627">
    <property type="entry name" value="PSCyt3"/>
    <property type="match status" value="1"/>
</dbReference>
<reference evidence="8" key="1">
    <citation type="journal article" date="2023" name="Mar. Drugs">
        <title>Gemmata algarum, a Novel Planctomycete Isolated from an Algal Mat, Displays Antimicrobial Activity.</title>
        <authorList>
            <person name="Kumar G."/>
            <person name="Kallscheuer N."/>
            <person name="Kashif M."/>
            <person name="Ahamad S."/>
            <person name="Jagadeeshwari U."/>
            <person name="Pannikurungottu S."/>
            <person name="Haufschild T."/>
            <person name="Kabuu M."/>
            <person name="Sasikala C."/>
            <person name="Jogler C."/>
            <person name="Ramana C."/>
        </authorList>
    </citation>
    <scope>NUCLEOTIDE SEQUENCE [LARGE SCALE GENOMIC DNA]</scope>
    <source>
        <strain evidence="8">JC673</strain>
    </source>
</reference>
<gene>
    <name evidence="7" type="ORF">R5W23_006344</name>
</gene>
<accession>A0ABU5EVF7</accession>
<evidence type="ECO:0000313" key="8">
    <source>
        <dbReference type="Proteomes" id="UP001272242"/>
    </source>
</evidence>
<dbReference type="InterPro" id="IPR011429">
    <property type="entry name" value="Cyt_c_Planctomycete-type"/>
</dbReference>
<dbReference type="RefSeq" id="WP_320685957.1">
    <property type="nucleotide sequence ID" value="NZ_JAXBLV010000088.1"/>
</dbReference>
<dbReference type="InterPro" id="IPR013042">
    <property type="entry name" value="DUF1592"/>
</dbReference>
<comment type="caution">
    <text evidence="7">The sequence shown here is derived from an EMBL/GenBank/DDBJ whole genome shotgun (WGS) entry which is preliminary data.</text>
</comment>
<dbReference type="Pfam" id="PF07637">
    <property type="entry name" value="PSD5"/>
    <property type="match status" value="1"/>
</dbReference>
<keyword evidence="3 4" id="KW-0408">Iron</keyword>
<keyword evidence="5" id="KW-0732">Signal</keyword>
<keyword evidence="1 4" id="KW-0349">Heme</keyword>
<dbReference type="EMBL" id="JAXBLV010000088">
    <property type="protein sequence ID" value="MDY3559141.1"/>
    <property type="molecule type" value="Genomic_DNA"/>
</dbReference>
<evidence type="ECO:0000256" key="3">
    <source>
        <dbReference type="ARBA" id="ARBA00023004"/>
    </source>
</evidence>
<dbReference type="InterPro" id="IPR013039">
    <property type="entry name" value="DUF1588"/>
</dbReference>
<evidence type="ECO:0000256" key="1">
    <source>
        <dbReference type="ARBA" id="ARBA00022617"/>
    </source>
</evidence>
<evidence type="ECO:0000256" key="4">
    <source>
        <dbReference type="PROSITE-ProRule" id="PRU00433"/>
    </source>
</evidence>
<evidence type="ECO:0000313" key="7">
    <source>
        <dbReference type="EMBL" id="MDY3559141.1"/>
    </source>
</evidence>
<evidence type="ECO:0000256" key="5">
    <source>
        <dbReference type="SAM" id="SignalP"/>
    </source>
</evidence>
<dbReference type="SUPFAM" id="SSF46626">
    <property type="entry name" value="Cytochrome c"/>
    <property type="match status" value="1"/>
</dbReference>
<dbReference type="InterPro" id="IPR013036">
    <property type="entry name" value="DUF1587"/>
</dbReference>
<dbReference type="InterPro" id="IPR036909">
    <property type="entry name" value="Cyt_c-like_dom_sf"/>
</dbReference>
<name>A0ABU5EVF7_9BACT</name>
<dbReference type="InterPro" id="IPR009056">
    <property type="entry name" value="Cyt_c-like_dom"/>
</dbReference>
<feature type="chain" id="PRO_5045292908" evidence="5">
    <location>
        <begin position="25"/>
        <end position="868"/>
    </location>
</feature>
<dbReference type="Pfam" id="PF07635">
    <property type="entry name" value="PSCyt1"/>
    <property type="match status" value="1"/>
</dbReference>
<dbReference type="Pfam" id="PF07631">
    <property type="entry name" value="PSD4"/>
    <property type="match status" value="1"/>
</dbReference>
<keyword evidence="2 4" id="KW-0479">Metal-binding</keyword>
<feature type="signal peptide" evidence="5">
    <location>
        <begin position="1"/>
        <end position="24"/>
    </location>
</feature>
<dbReference type="Pfam" id="PF07624">
    <property type="entry name" value="PSD2"/>
    <property type="match status" value="1"/>
</dbReference>
<feature type="domain" description="Cytochrome c" evidence="6">
    <location>
        <begin position="708"/>
        <end position="846"/>
    </location>
</feature>
<dbReference type="Pfam" id="PF07626">
    <property type="entry name" value="PSD3"/>
    <property type="match status" value="1"/>
</dbReference>
<sequence>MTPTFARAGLVLLAGLVSPVAAGAAPPAKFLDAHCARCHDADTKGGGLDLGALAFTPSDPDNFARWVLVYDRVARGEMPPKGSPRPPAADLAAATADLRAALADADRARAAGGAGRLRRLTRGEYENTVRDLFDLPGLSLQADLPPDGSAHGFDKHPDALDLSHVNLAKYLEAADRVLDAAITTRPTAPRPVKQRVPLYDYITGHVLSHGDAVLLRDKKPDPDFPPAGAQPHLDQGAHERLGMGRTGASLGLFRPEDESFAPCFGDFVAIYPGRYKLTASLWSFHWDQGKVLPARGTEAARLSVVQLAEDGRTPQSSTVLGYYDAPSLAEQKHQLVAWLNPRDKIGFNASSIVPGNTRGPKRAMGYTGPGIACDYLDVEGPLHDTWPPVAHKRLFGALPLHEVDTQKHPGVRFPARAPERQQGGTGRNQPDPVPGLWTVQTAKPLADADRLLADFLPRAFRRPVPADVRKQYVQRVAARLKEGDCFELAMRWAYRAALCAPDFLFHVEPAGGPDDHALACRLSYFLWNSMPDEKLTRLAAGGRLRDPAALRAEAERLLADPRSKRFVDDFVGQWLSLNRIGANDPDRKLYPEFDKYLEDSMAAETRGYVRELLDRDLTADHLVRSEFAMLNGRLAAHYGVPGVTGTQVRRVPLPPGTPRGGLLTQGAVLKVTANGTTTSPVPRGAFVLDRLLGRPPAPPPPNVPAVEPDVRGSVTIRQQLDKHRNSAACASCHARIDPPGFALEEFDAIGGHRTRYRSLGAGDQAPRGTIDPAIGIGFRLGPKVDSSGALPDGRPFANFAGFQALLAGDRDALLTNLAARLTAYATGRAVSFADRDELAAVVAATNKGGGGARTLVYELIQSKLFRTR</sequence>
<evidence type="ECO:0000256" key="2">
    <source>
        <dbReference type="ARBA" id="ARBA00022723"/>
    </source>
</evidence>
<organism evidence="7 8">
    <name type="scientific">Gemmata algarum</name>
    <dbReference type="NCBI Taxonomy" id="2975278"/>
    <lineage>
        <taxon>Bacteria</taxon>
        <taxon>Pseudomonadati</taxon>
        <taxon>Planctomycetota</taxon>
        <taxon>Planctomycetia</taxon>
        <taxon>Gemmatales</taxon>
        <taxon>Gemmataceae</taxon>
        <taxon>Gemmata</taxon>
    </lineage>
</organism>
<dbReference type="Proteomes" id="UP001272242">
    <property type="component" value="Unassembled WGS sequence"/>
</dbReference>
<keyword evidence="8" id="KW-1185">Reference proteome</keyword>
<protein>
    <submittedName>
        <fullName evidence="7">DUF1592 domain-containing protein</fullName>
    </submittedName>
</protein>
<dbReference type="PROSITE" id="PS51007">
    <property type="entry name" value="CYTC"/>
    <property type="match status" value="1"/>
</dbReference>